<dbReference type="PROSITE" id="PS51257">
    <property type="entry name" value="PROKAR_LIPOPROTEIN"/>
    <property type="match status" value="1"/>
</dbReference>
<reference evidence="3 4" key="2">
    <citation type="submission" date="2020-06" db="EMBL/GenBank/DDBJ databases">
        <title>Antribacter stalactiti gen. nov., sp. nov., a new member of the family Nacardiaceae isolated from a cave.</title>
        <authorList>
            <person name="Kim I.S."/>
        </authorList>
    </citation>
    <scope>NUCLEOTIDE SEQUENCE [LARGE SCALE GENOMIC DNA]</scope>
    <source>
        <strain evidence="3 4">YC2-7</strain>
    </source>
</reference>
<protein>
    <submittedName>
        <fullName evidence="3">DUF4440 domain-containing protein</fullName>
    </submittedName>
</protein>
<proteinExistence type="predicted"/>
<evidence type="ECO:0000313" key="4">
    <source>
        <dbReference type="Proteomes" id="UP000535543"/>
    </source>
</evidence>
<keyword evidence="1" id="KW-0732">Signal</keyword>
<comment type="caution">
    <text evidence="3">The sequence shown here is derived from an EMBL/GenBank/DDBJ whole genome shotgun (WGS) entry which is preliminary data.</text>
</comment>
<keyword evidence="4" id="KW-1185">Reference proteome</keyword>
<dbReference type="AlphaFoldDB" id="A0A848K6G5"/>
<evidence type="ECO:0000259" key="2">
    <source>
        <dbReference type="Pfam" id="PF08332"/>
    </source>
</evidence>
<dbReference type="InterPro" id="IPR032710">
    <property type="entry name" value="NTF2-like_dom_sf"/>
</dbReference>
<dbReference type="InterPro" id="IPR013543">
    <property type="entry name" value="Ca/CaM-dep_prot_kinase-assoc"/>
</dbReference>
<accession>A0A848K6G5</accession>
<dbReference type="Pfam" id="PF08332">
    <property type="entry name" value="CaMKII_AD"/>
    <property type="match status" value="1"/>
</dbReference>
<gene>
    <name evidence="3" type="ORF">FGL95_04730</name>
</gene>
<feature type="signal peptide" evidence="1">
    <location>
        <begin position="1"/>
        <end position="21"/>
    </location>
</feature>
<dbReference type="RefSeq" id="WP_169585005.1">
    <property type="nucleotide sequence ID" value="NZ_VCQU01000001.1"/>
</dbReference>
<dbReference type="GO" id="GO:0004683">
    <property type="term" value="F:calcium/calmodulin-dependent protein kinase activity"/>
    <property type="evidence" value="ECO:0007669"/>
    <property type="project" value="InterPro"/>
</dbReference>
<sequence>MNRKPFGAGLVALALATTVVACSSDDKKSDDCVRASDSEMDALFTKWNDALVAGDASKVAALYRPDAVLLPTLSQPIADTPAEITEYFVNLIKAKPVARMVESHKESYCNVAYNVGLWTINANGADVQARVTWVYNYQDGNWAIAHHHSSVDPTPA</sequence>
<dbReference type="GO" id="GO:0005516">
    <property type="term" value="F:calmodulin binding"/>
    <property type="evidence" value="ECO:0007669"/>
    <property type="project" value="InterPro"/>
</dbReference>
<feature type="chain" id="PRO_5038569190" evidence="1">
    <location>
        <begin position="22"/>
        <end position="156"/>
    </location>
</feature>
<dbReference type="SUPFAM" id="SSF54427">
    <property type="entry name" value="NTF2-like"/>
    <property type="match status" value="1"/>
</dbReference>
<dbReference type="EMBL" id="VCQU01000001">
    <property type="protein sequence ID" value="NMN94343.1"/>
    <property type="molecule type" value="Genomic_DNA"/>
</dbReference>
<reference evidence="3 4" key="1">
    <citation type="submission" date="2019-05" db="EMBL/GenBank/DDBJ databases">
        <authorList>
            <person name="Lee S.D."/>
        </authorList>
    </citation>
    <scope>NUCLEOTIDE SEQUENCE [LARGE SCALE GENOMIC DNA]</scope>
    <source>
        <strain evidence="3 4">YC2-7</strain>
    </source>
</reference>
<feature type="domain" description="Calcium/calmodulin-dependent protein kinase II association-domain" evidence="2">
    <location>
        <begin position="38"/>
        <end position="152"/>
    </location>
</feature>
<evidence type="ECO:0000256" key="1">
    <source>
        <dbReference type="SAM" id="SignalP"/>
    </source>
</evidence>
<evidence type="ECO:0000313" key="3">
    <source>
        <dbReference type="EMBL" id="NMN94343.1"/>
    </source>
</evidence>
<dbReference type="Gene3D" id="3.10.450.50">
    <property type="match status" value="1"/>
</dbReference>
<organism evidence="3 4">
    <name type="scientific">Antrihabitans stalactiti</name>
    <dbReference type="NCBI Taxonomy" id="2584121"/>
    <lineage>
        <taxon>Bacteria</taxon>
        <taxon>Bacillati</taxon>
        <taxon>Actinomycetota</taxon>
        <taxon>Actinomycetes</taxon>
        <taxon>Mycobacteriales</taxon>
        <taxon>Nocardiaceae</taxon>
        <taxon>Antrihabitans</taxon>
    </lineage>
</organism>
<dbReference type="Proteomes" id="UP000535543">
    <property type="component" value="Unassembled WGS sequence"/>
</dbReference>
<name>A0A848K6G5_9NOCA</name>